<evidence type="ECO:0000313" key="3">
    <source>
        <dbReference type="EMBL" id="HIR58158.1"/>
    </source>
</evidence>
<sequence>MDLSSLLGKYQGTQQPVPQQLSKEEYAATKQAEREDLWARVDAQAEKVFQDDASMKGFLDFMARCTPQSTRNLLILYEQDPSITHPRTFEKWREAGRSVRSGESGYTFFVDQDYVKDDGTRGIGYNITKAFDISQTRGPQPIPPRTYLPEEVIAAMVEQSPVPLIISDQLPQGVQAQYVPRQRAIYVRDGMDETVTACVIAREQAHASFDTVDGGYYRQAYAAQAYCAAYVTAQKFGIDTSMFRFDRVCQSCAGMDAQKKRTFLSEVKRGAYAVNREIRRSFRGLEQSIQPDGFSVESPAPQKHKEEKKQEPSR</sequence>
<feature type="region of interest" description="Disordered" evidence="1">
    <location>
        <begin position="1"/>
        <end position="21"/>
    </location>
</feature>
<reference evidence="3" key="1">
    <citation type="submission" date="2020-10" db="EMBL/GenBank/DDBJ databases">
        <authorList>
            <person name="Gilroy R."/>
        </authorList>
    </citation>
    <scope>NUCLEOTIDE SEQUENCE</scope>
    <source>
        <strain evidence="3">ChiSjej1B19-7085</strain>
    </source>
</reference>
<feature type="region of interest" description="Disordered" evidence="1">
    <location>
        <begin position="284"/>
        <end position="314"/>
    </location>
</feature>
<dbReference type="InterPro" id="IPR013610">
    <property type="entry name" value="ArdC_N"/>
</dbReference>
<evidence type="ECO:0000259" key="2">
    <source>
        <dbReference type="Pfam" id="PF08401"/>
    </source>
</evidence>
<dbReference type="Proteomes" id="UP000886785">
    <property type="component" value="Unassembled WGS sequence"/>
</dbReference>
<reference evidence="3" key="2">
    <citation type="journal article" date="2021" name="PeerJ">
        <title>Extensive microbial diversity within the chicken gut microbiome revealed by metagenomics and culture.</title>
        <authorList>
            <person name="Gilroy R."/>
            <person name="Ravi A."/>
            <person name="Getino M."/>
            <person name="Pursley I."/>
            <person name="Horton D.L."/>
            <person name="Alikhan N.F."/>
            <person name="Baker D."/>
            <person name="Gharbi K."/>
            <person name="Hall N."/>
            <person name="Watson M."/>
            <person name="Adriaenssens E.M."/>
            <person name="Foster-Nyarko E."/>
            <person name="Jarju S."/>
            <person name="Secka A."/>
            <person name="Antonio M."/>
            <person name="Oren A."/>
            <person name="Chaudhuri R.R."/>
            <person name="La Ragione R."/>
            <person name="Hildebrand F."/>
            <person name="Pallen M.J."/>
        </authorList>
    </citation>
    <scope>NUCLEOTIDE SEQUENCE</scope>
    <source>
        <strain evidence="3">ChiSjej1B19-7085</strain>
    </source>
</reference>
<feature type="compositionally biased region" description="Basic and acidic residues" evidence="1">
    <location>
        <begin position="303"/>
        <end position="314"/>
    </location>
</feature>
<feature type="compositionally biased region" description="Polar residues" evidence="1">
    <location>
        <begin position="11"/>
        <end position="21"/>
    </location>
</feature>
<proteinExistence type="predicted"/>
<dbReference type="GO" id="GO:0003697">
    <property type="term" value="F:single-stranded DNA binding"/>
    <property type="evidence" value="ECO:0007669"/>
    <property type="project" value="InterPro"/>
</dbReference>
<comment type="caution">
    <text evidence="3">The sequence shown here is derived from an EMBL/GenBank/DDBJ whole genome shotgun (WGS) entry which is preliminary data.</text>
</comment>
<evidence type="ECO:0000256" key="1">
    <source>
        <dbReference type="SAM" id="MobiDB-lite"/>
    </source>
</evidence>
<protein>
    <recommendedName>
        <fullName evidence="2">N-terminal domain-containing protein</fullName>
    </recommendedName>
</protein>
<dbReference type="EMBL" id="DVHF01000138">
    <property type="protein sequence ID" value="HIR58158.1"/>
    <property type="molecule type" value="Genomic_DNA"/>
</dbReference>
<dbReference type="Pfam" id="PF08401">
    <property type="entry name" value="ArdcN"/>
    <property type="match status" value="1"/>
</dbReference>
<evidence type="ECO:0000313" key="4">
    <source>
        <dbReference type="Proteomes" id="UP000886785"/>
    </source>
</evidence>
<feature type="domain" description="N-terminal" evidence="2">
    <location>
        <begin position="34"/>
        <end position="119"/>
    </location>
</feature>
<dbReference type="AlphaFoldDB" id="A0A9D1DSG9"/>
<name>A0A9D1DSG9_9FIRM</name>
<accession>A0A9D1DSG9</accession>
<organism evidence="3 4">
    <name type="scientific">Candidatus Gallacutalibacter pullicola</name>
    <dbReference type="NCBI Taxonomy" id="2840830"/>
    <lineage>
        <taxon>Bacteria</taxon>
        <taxon>Bacillati</taxon>
        <taxon>Bacillota</taxon>
        <taxon>Clostridia</taxon>
        <taxon>Eubacteriales</taxon>
        <taxon>Candidatus Gallacutalibacter</taxon>
    </lineage>
</organism>
<gene>
    <name evidence="3" type="ORF">IAA54_10875</name>
</gene>